<dbReference type="Proteomes" id="UP000190648">
    <property type="component" value="Unassembled WGS sequence"/>
</dbReference>
<reference evidence="2 3" key="1">
    <citation type="submission" date="2016-02" db="EMBL/GenBank/DDBJ databases">
        <title>Band-tailed pigeon sequencing and assembly.</title>
        <authorList>
            <person name="Soares A.E."/>
            <person name="Novak B.J."/>
            <person name="Rice E.S."/>
            <person name="O'Connell B."/>
            <person name="Chang D."/>
            <person name="Weber S."/>
            <person name="Shapiro B."/>
        </authorList>
    </citation>
    <scope>NUCLEOTIDE SEQUENCE [LARGE SCALE GENOMIC DNA]</scope>
    <source>
        <strain evidence="2">BTP2013</strain>
        <tissue evidence="2">Blood</tissue>
    </source>
</reference>
<accession>A0A1V4KKY5</accession>
<evidence type="ECO:0000313" key="2">
    <source>
        <dbReference type="EMBL" id="OPJ85104.1"/>
    </source>
</evidence>
<gene>
    <name evidence="2" type="ORF">AV530_018135</name>
</gene>
<name>A0A1V4KKY5_PATFA</name>
<organism evidence="2 3">
    <name type="scientific">Patagioenas fasciata monilis</name>
    <dbReference type="NCBI Taxonomy" id="372326"/>
    <lineage>
        <taxon>Eukaryota</taxon>
        <taxon>Metazoa</taxon>
        <taxon>Chordata</taxon>
        <taxon>Craniata</taxon>
        <taxon>Vertebrata</taxon>
        <taxon>Euteleostomi</taxon>
        <taxon>Archelosauria</taxon>
        <taxon>Archosauria</taxon>
        <taxon>Dinosauria</taxon>
        <taxon>Saurischia</taxon>
        <taxon>Theropoda</taxon>
        <taxon>Coelurosauria</taxon>
        <taxon>Aves</taxon>
        <taxon>Neognathae</taxon>
        <taxon>Neoaves</taxon>
        <taxon>Columbimorphae</taxon>
        <taxon>Columbiformes</taxon>
        <taxon>Columbidae</taxon>
        <taxon>Patagioenas</taxon>
    </lineage>
</organism>
<feature type="compositionally biased region" description="Basic and acidic residues" evidence="1">
    <location>
        <begin position="21"/>
        <end position="32"/>
    </location>
</feature>
<evidence type="ECO:0000256" key="1">
    <source>
        <dbReference type="SAM" id="MobiDB-lite"/>
    </source>
</evidence>
<comment type="caution">
    <text evidence="2">The sequence shown here is derived from an EMBL/GenBank/DDBJ whole genome shotgun (WGS) entry which is preliminary data.</text>
</comment>
<proteinExistence type="predicted"/>
<keyword evidence="3" id="KW-1185">Reference proteome</keyword>
<feature type="region of interest" description="Disordered" evidence="1">
    <location>
        <begin position="1"/>
        <end position="32"/>
    </location>
</feature>
<protein>
    <submittedName>
        <fullName evidence="2">Uncharacterized protein</fullName>
    </submittedName>
</protein>
<sequence>MLLALDFAGGRSSHTPGNHSPTEDHSDAERVVGAERLTGSSMARVQPFWLAGTRLWPPQPIPRSKDQDD</sequence>
<evidence type="ECO:0000313" key="3">
    <source>
        <dbReference type="Proteomes" id="UP000190648"/>
    </source>
</evidence>
<dbReference type="EMBL" id="LSYS01002950">
    <property type="protein sequence ID" value="OPJ85104.1"/>
    <property type="molecule type" value="Genomic_DNA"/>
</dbReference>
<dbReference type="AlphaFoldDB" id="A0A1V4KKY5"/>